<dbReference type="PROSITE" id="PS00113">
    <property type="entry name" value="ADENYLATE_KINASE"/>
    <property type="match status" value="1"/>
</dbReference>
<dbReference type="GO" id="GO:0046041">
    <property type="term" value="P:ITP metabolic process"/>
    <property type="evidence" value="ECO:0007669"/>
    <property type="project" value="UniProtKB-UniRule"/>
</dbReference>
<comment type="domain">
    <text evidence="7">Consists of three domains, a large central CORE domain and two small peripheral domains, NMPbind and LID, which undergo movements during catalysis. The LID domain closes over the site of phosphoryl transfer upon GTP binding. Assembling and dissambling the active center during each catalytic cycle provides an effective means to prevent GTP hydrolysis.</text>
</comment>
<feature type="binding site" evidence="7">
    <location>
        <position position="212"/>
    </location>
    <ligand>
        <name>GTP</name>
        <dbReference type="ChEBI" id="CHEBI:37565"/>
    </ligand>
</feature>
<dbReference type="GO" id="GO:0005525">
    <property type="term" value="F:GTP binding"/>
    <property type="evidence" value="ECO:0007669"/>
    <property type="project" value="UniProtKB-KW"/>
</dbReference>
<feature type="binding site" evidence="7">
    <location>
        <position position="182"/>
    </location>
    <ligand>
        <name>AMP</name>
        <dbReference type="ChEBI" id="CHEBI:456215"/>
    </ligand>
</feature>
<comment type="subcellular location">
    <subcellularLocation>
        <location evidence="1 7">Mitochondrion matrix</location>
    </subcellularLocation>
</comment>
<dbReference type="PRINTS" id="PR00094">
    <property type="entry name" value="ADENYLTKNASE"/>
</dbReference>
<evidence type="ECO:0000313" key="9">
    <source>
        <dbReference type="EMBL" id="GAA94275.1"/>
    </source>
</evidence>
<dbReference type="PANTHER" id="PTHR23359">
    <property type="entry name" value="NUCLEOTIDE KINASE"/>
    <property type="match status" value="1"/>
</dbReference>
<comment type="caution">
    <text evidence="9">The sequence shown here is derived from an EMBL/GenBank/DDBJ whole genome shotgun (WGS) entry which is preliminary data.</text>
</comment>
<dbReference type="OrthoDB" id="439792at2759"/>
<dbReference type="GO" id="GO:0046033">
    <property type="term" value="P:AMP metabolic process"/>
    <property type="evidence" value="ECO:0007669"/>
    <property type="project" value="UniProtKB-UniRule"/>
</dbReference>
<comment type="subunit">
    <text evidence="7">Monomer.</text>
</comment>
<dbReference type="InterPro" id="IPR000850">
    <property type="entry name" value="Adenylat/UMP-CMP_kin"/>
</dbReference>
<evidence type="ECO:0000256" key="2">
    <source>
        <dbReference type="ARBA" id="ARBA00022679"/>
    </source>
</evidence>
<dbReference type="HAMAP" id="MF_00235">
    <property type="entry name" value="Adenylate_kinase_Adk"/>
    <property type="match status" value="1"/>
</dbReference>
<evidence type="ECO:0000256" key="4">
    <source>
        <dbReference type="ARBA" id="ARBA00022777"/>
    </source>
</evidence>
<dbReference type="GO" id="GO:0004017">
    <property type="term" value="F:AMP kinase activity"/>
    <property type="evidence" value="ECO:0007669"/>
    <property type="project" value="InterPro"/>
</dbReference>
<dbReference type="Pfam" id="PF05191">
    <property type="entry name" value="ADK_lid"/>
    <property type="match status" value="1"/>
</dbReference>
<keyword evidence="10" id="KW-1185">Reference proteome</keyword>
<dbReference type="GO" id="GO:0046039">
    <property type="term" value="P:GTP metabolic process"/>
    <property type="evidence" value="ECO:0007669"/>
    <property type="project" value="UniProtKB-UniRule"/>
</dbReference>
<evidence type="ECO:0000256" key="6">
    <source>
        <dbReference type="ARBA" id="ARBA00023134"/>
    </source>
</evidence>
<dbReference type="InterPro" id="IPR006259">
    <property type="entry name" value="Adenyl_kin_sub"/>
</dbReference>
<feature type="binding site" evidence="7">
    <location>
        <position position="103"/>
    </location>
    <ligand>
        <name>AMP</name>
        <dbReference type="ChEBI" id="CHEBI:456215"/>
    </ligand>
</feature>
<keyword evidence="3 7" id="KW-0547">Nucleotide-binding</keyword>
<dbReference type="STRING" id="764103.G7DUL5"/>
<dbReference type="eggNOG" id="KOG3078">
    <property type="taxonomic scope" value="Eukaryota"/>
</dbReference>
<dbReference type="Pfam" id="PF00406">
    <property type="entry name" value="ADK"/>
    <property type="match status" value="1"/>
</dbReference>
<evidence type="ECO:0000259" key="8">
    <source>
        <dbReference type="Pfam" id="PF05191"/>
    </source>
</evidence>
<dbReference type="InParanoid" id="G7DUL5"/>
<feature type="binding site" evidence="7">
    <location>
        <position position="48"/>
    </location>
    <ligand>
        <name>AMP</name>
        <dbReference type="ChEBI" id="CHEBI:456215"/>
    </ligand>
</feature>
<dbReference type="InterPro" id="IPR033690">
    <property type="entry name" value="Adenylat_kinase_CS"/>
</dbReference>
<dbReference type="GO" id="GO:0005759">
    <property type="term" value="C:mitochondrial matrix"/>
    <property type="evidence" value="ECO:0007669"/>
    <property type="project" value="UniProtKB-SubCell"/>
</dbReference>
<dbReference type="GO" id="GO:0006172">
    <property type="term" value="P:ADP biosynthetic process"/>
    <property type="evidence" value="ECO:0007669"/>
    <property type="project" value="UniProtKB-UniRule"/>
</dbReference>
<dbReference type="SUPFAM" id="SSF57774">
    <property type="entry name" value="Microbial and mitochondrial ADK, insert 'zinc finger' domain"/>
    <property type="match status" value="1"/>
</dbReference>
<dbReference type="Proteomes" id="UP000009131">
    <property type="component" value="Unassembled WGS sequence"/>
</dbReference>
<reference evidence="9 10" key="1">
    <citation type="journal article" date="2011" name="J. Gen. Appl. Microbiol.">
        <title>Draft genome sequencing of the enigmatic basidiomycete Mixia osmundae.</title>
        <authorList>
            <person name="Nishida H."/>
            <person name="Nagatsuka Y."/>
            <person name="Sugiyama J."/>
        </authorList>
    </citation>
    <scope>NUCLEOTIDE SEQUENCE [LARGE SCALE GENOMIC DNA]</scope>
    <source>
        <strain evidence="10">CBS 9802 / IAM 14324 / JCM 22182 / KY 12970</strain>
    </source>
</reference>
<accession>G7DUL5</accession>
<evidence type="ECO:0000256" key="1">
    <source>
        <dbReference type="ARBA" id="ARBA00004305"/>
    </source>
</evidence>
<comment type="function">
    <text evidence="7">Involved in maintaining the homeostasis of cellular nucleotides by catalyzing the interconversion of nucleoside phosphates. Has GTP:AMP phosphotransferase and ITP:AMP phosphotransferase activities.</text>
</comment>
<proteinExistence type="inferred from homology"/>
<dbReference type="FunFam" id="3.40.50.300:FF:000106">
    <property type="entry name" value="Adenylate kinase mitochondrial"/>
    <property type="match status" value="1"/>
</dbReference>
<organism evidence="9 10">
    <name type="scientific">Mixia osmundae (strain CBS 9802 / IAM 14324 / JCM 22182 / KY 12970)</name>
    <dbReference type="NCBI Taxonomy" id="764103"/>
    <lineage>
        <taxon>Eukaryota</taxon>
        <taxon>Fungi</taxon>
        <taxon>Dikarya</taxon>
        <taxon>Basidiomycota</taxon>
        <taxon>Pucciniomycotina</taxon>
        <taxon>Mixiomycetes</taxon>
        <taxon>Mixiales</taxon>
        <taxon>Mixiaceae</taxon>
        <taxon>Mixia</taxon>
    </lineage>
</organism>
<dbReference type="RefSeq" id="XP_014564875.1">
    <property type="nucleotide sequence ID" value="XM_014709389.1"/>
</dbReference>
<protein>
    <recommendedName>
        <fullName evidence="7">GTP:AMP phosphotransferase, mitochondrial</fullName>
        <ecNumber evidence="7">2.7.4.10</ecNumber>
    </recommendedName>
    <alternativeName>
        <fullName evidence="7">Adenylate kinase 3</fullName>
        <shortName evidence="7">AK 3</shortName>
    </alternativeName>
</protein>
<dbReference type="InterPro" id="IPR028586">
    <property type="entry name" value="AK3/Ak4_mitochondrial"/>
</dbReference>
<dbReference type="InterPro" id="IPR036193">
    <property type="entry name" value="ADK_active_lid_dom_sf"/>
</dbReference>
<keyword evidence="4 7" id="KW-0418">Kinase</keyword>
<feature type="binding site" evidence="7">
    <location>
        <position position="138"/>
    </location>
    <ligand>
        <name>GTP</name>
        <dbReference type="ChEBI" id="CHEBI:37565"/>
    </ligand>
</feature>
<comment type="similarity">
    <text evidence="7">Belongs to the adenylate kinase family. AK3 subfamily.</text>
</comment>
<feature type="binding site" evidence="7">
    <location>
        <position position="171"/>
    </location>
    <ligand>
        <name>AMP</name>
        <dbReference type="ChEBI" id="CHEBI:456215"/>
    </ligand>
</feature>
<dbReference type="CDD" id="cd01428">
    <property type="entry name" value="ADK"/>
    <property type="match status" value="1"/>
</dbReference>
<dbReference type="InterPro" id="IPR007862">
    <property type="entry name" value="Adenylate_kinase_lid-dom"/>
</dbReference>
<dbReference type="Gene3D" id="3.40.50.300">
    <property type="entry name" value="P-loop containing nucleotide triphosphate hydrolases"/>
    <property type="match status" value="1"/>
</dbReference>
<dbReference type="EC" id="2.7.4.10" evidence="7"/>
<keyword evidence="2 7" id="KW-0808">Transferase</keyword>
<gene>
    <name evidence="9" type="primary">Mo00924</name>
    <name evidence="7" type="synonym">ADK2</name>
    <name evidence="9" type="ORF">E5Q_00924</name>
</gene>
<dbReference type="EMBL" id="BABT02000029">
    <property type="protein sequence ID" value="GAA94275.1"/>
    <property type="molecule type" value="Genomic_DNA"/>
</dbReference>
<dbReference type="GO" id="GO:0005524">
    <property type="term" value="F:ATP binding"/>
    <property type="evidence" value="ECO:0007669"/>
    <property type="project" value="InterPro"/>
</dbReference>
<comment type="catalytic activity">
    <reaction evidence="7">
        <text>a ribonucleoside 5'-triphosphate + AMP = a ribonucleoside 5'-diphosphate + ADP</text>
        <dbReference type="Rhea" id="RHEA:13749"/>
        <dbReference type="ChEBI" id="CHEBI:57930"/>
        <dbReference type="ChEBI" id="CHEBI:61557"/>
        <dbReference type="ChEBI" id="CHEBI:456215"/>
        <dbReference type="ChEBI" id="CHEBI:456216"/>
        <dbReference type="EC" id="2.7.4.10"/>
    </reaction>
</comment>
<feature type="domain" description="Adenylate kinase active site lid" evidence="8">
    <location>
        <begin position="138"/>
        <end position="173"/>
    </location>
</feature>
<dbReference type="GO" id="GO:0046899">
    <property type="term" value="F:nucleoside triphosphate adenylate kinase activity"/>
    <property type="evidence" value="ECO:0007669"/>
    <property type="project" value="UniProtKB-UniRule"/>
</dbReference>
<evidence type="ECO:0000256" key="7">
    <source>
        <dbReference type="HAMAP-Rule" id="MF_03169"/>
    </source>
</evidence>
<evidence type="ECO:0000256" key="5">
    <source>
        <dbReference type="ARBA" id="ARBA00023128"/>
    </source>
</evidence>
<dbReference type="HOGENOM" id="CLU_032354_1_1_1"/>
<evidence type="ECO:0000313" key="10">
    <source>
        <dbReference type="Proteomes" id="UP000009131"/>
    </source>
</evidence>
<dbReference type="AlphaFoldDB" id="G7DUL5"/>
<dbReference type="HAMAP" id="MF_03169">
    <property type="entry name" value="Adenylate_kinase_AK3"/>
    <property type="match status" value="1"/>
</dbReference>
<reference evidence="9 10" key="2">
    <citation type="journal article" date="2012" name="Open Biol.">
        <title>Characteristics of nucleosomes and linker DNA regions on the genome of the basidiomycete Mixia osmundae revealed by mono- and dinucleosome mapping.</title>
        <authorList>
            <person name="Nishida H."/>
            <person name="Kondo S."/>
            <person name="Matsumoto T."/>
            <person name="Suzuki Y."/>
            <person name="Yoshikawa H."/>
            <person name="Taylor T.D."/>
            <person name="Sugiyama J."/>
        </authorList>
    </citation>
    <scope>NUCLEOTIDE SEQUENCE [LARGE SCALE GENOMIC DNA]</scope>
    <source>
        <strain evidence="10">CBS 9802 / IAM 14324 / JCM 22182 / KY 12970</strain>
    </source>
</reference>
<sequence length="235" mass="26011">MLRRYASHAAAQLRMTILGAPGSGKGTLSSRLLARNELASVVVGDLLRKEVSLGTELGLKAEAVMRSGGLLPDEVIARLMQPHLQALSAKDWLIDGYPRTARQAQLLDDALESFGDRLTLIVNLDVPDRVILQRIEERWIHAPSGRTYNLSFNPPKVAGKDDVTGEALSKRPDDDVATFAKRLERYHKENKPLLDYYAKAGDRLVTVQGETSDITWPKLEAIISSRFKLTPKSAQ</sequence>
<dbReference type="NCBIfam" id="TIGR01351">
    <property type="entry name" value="adk"/>
    <property type="match status" value="1"/>
</dbReference>
<keyword evidence="6 7" id="KW-0342">GTP-binding</keyword>
<evidence type="ECO:0000256" key="3">
    <source>
        <dbReference type="ARBA" id="ARBA00022741"/>
    </source>
</evidence>
<dbReference type="OMA" id="IKVENTM"/>
<feature type="binding site" evidence="7">
    <location>
        <begin position="22"/>
        <end position="27"/>
    </location>
    <ligand>
        <name>GTP</name>
        <dbReference type="ChEBI" id="CHEBI:37565"/>
    </ligand>
</feature>
<name>G7DUL5_MIXOS</name>
<feature type="binding site" evidence="7">
    <location>
        <begin position="69"/>
        <end position="71"/>
    </location>
    <ligand>
        <name>AMP</name>
        <dbReference type="ChEBI" id="CHEBI:456215"/>
    </ligand>
</feature>
<keyword evidence="5 7" id="KW-0496">Mitochondrion</keyword>
<feature type="region of interest" description="LID" evidence="7">
    <location>
        <begin position="137"/>
        <end position="174"/>
    </location>
</feature>
<dbReference type="SUPFAM" id="SSF52540">
    <property type="entry name" value="P-loop containing nucleoside triphosphate hydrolases"/>
    <property type="match status" value="1"/>
</dbReference>
<comment type="caution">
    <text evidence="7">Lacks conserved residue(s) required for the propagation of feature annotation.</text>
</comment>
<feature type="region of interest" description="NMPbind" evidence="7">
    <location>
        <begin position="42"/>
        <end position="71"/>
    </location>
</feature>
<dbReference type="InterPro" id="IPR027417">
    <property type="entry name" value="P-loop_NTPase"/>
</dbReference>